<organism evidence="5">
    <name type="scientific">Lygus hesperus</name>
    <name type="common">Western plant bug</name>
    <dbReference type="NCBI Taxonomy" id="30085"/>
    <lineage>
        <taxon>Eukaryota</taxon>
        <taxon>Metazoa</taxon>
        <taxon>Ecdysozoa</taxon>
        <taxon>Arthropoda</taxon>
        <taxon>Hexapoda</taxon>
        <taxon>Insecta</taxon>
        <taxon>Pterygota</taxon>
        <taxon>Neoptera</taxon>
        <taxon>Paraneoptera</taxon>
        <taxon>Hemiptera</taxon>
        <taxon>Heteroptera</taxon>
        <taxon>Panheteroptera</taxon>
        <taxon>Cimicomorpha</taxon>
        <taxon>Miridae</taxon>
        <taxon>Mirini</taxon>
        <taxon>Lygus</taxon>
    </lineage>
</organism>
<feature type="non-terminal residue" evidence="5">
    <location>
        <position position="1"/>
    </location>
</feature>
<dbReference type="GO" id="GO:0055037">
    <property type="term" value="C:recycling endosome"/>
    <property type="evidence" value="ECO:0007669"/>
    <property type="project" value="TreeGrafter"/>
</dbReference>
<dbReference type="GO" id="GO:0005769">
    <property type="term" value="C:early endosome"/>
    <property type="evidence" value="ECO:0007669"/>
    <property type="project" value="TreeGrafter"/>
</dbReference>
<dbReference type="GO" id="GO:0036064">
    <property type="term" value="C:ciliary basal body"/>
    <property type="evidence" value="ECO:0007669"/>
    <property type="project" value="TreeGrafter"/>
</dbReference>
<dbReference type="GO" id="GO:0030496">
    <property type="term" value="C:midbody"/>
    <property type="evidence" value="ECO:0007669"/>
    <property type="project" value="TreeGrafter"/>
</dbReference>
<evidence type="ECO:0000256" key="4">
    <source>
        <dbReference type="SAM" id="MobiDB-lite"/>
    </source>
</evidence>
<feature type="compositionally biased region" description="Low complexity" evidence="4">
    <location>
        <begin position="197"/>
        <end position="218"/>
    </location>
</feature>
<feature type="compositionally biased region" description="Polar residues" evidence="4">
    <location>
        <begin position="70"/>
        <end position="80"/>
    </location>
</feature>
<evidence type="ECO:0000313" key="5">
    <source>
        <dbReference type="EMBL" id="JAQ05299.1"/>
    </source>
</evidence>
<dbReference type="EMBL" id="GDHC01013330">
    <property type="protein sequence ID" value="JAQ05299.1"/>
    <property type="molecule type" value="Transcribed_RNA"/>
</dbReference>
<dbReference type="GO" id="GO:0032465">
    <property type="term" value="P:regulation of cytokinesis"/>
    <property type="evidence" value="ECO:0007669"/>
    <property type="project" value="TreeGrafter"/>
</dbReference>
<dbReference type="PANTHER" id="PTHR31259:SF3">
    <property type="entry name" value="ENDOSOME-ASSOCIATED-TRAFFICKING REGULATOR 1"/>
    <property type="match status" value="1"/>
</dbReference>
<evidence type="ECO:0000256" key="1">
    <source>
        <dbReference type="ARBA" id="ARBA00007791"/>
    </source>
</evidence>
<feature type="region of interest" description="Disordered" evidence="4">
    <location>
        <begin position="381"/>
        <end position="421"/>
    </location>
</feature>
<feature type="compositionally biased region" description="Basic and acidic residues" evidence="4">
    <location>
        <begin position="228"/>
        <end position="244"/>
    </location>
</feature>
<feature type="compositionally biased region" description="Acidic residues" evidence="4">
    <location>
        <begin position="399"/>
        <end position="409"/>
    </location>
</feature>
<feature type="region of interest" description="Disordered" evidence="4">
    <location>
        <begin position="117"/>
        <end position="139"/>
    </location>
</feature>
<reference evidence="5" key="1">
    <citation type="journal article" date="2016" name="Gigascience">
        <title>De novo construction of an expanded transcriptome assembly for the western tarnished plant bug, Lygus hesperus.</title>
        <authorList>
            <person name="Tassone E.E."/>
            <person name="Geib S.M."/>
            <person name="Hall B."/>
            <person name="Fabrick J.A."/>
            <person name="Brent C.S."/>
            <person name="Hull J.J."/>
        </authorList>
    </citation>
    <scope>NUCLEOTIDE SEQUENCE</scope>
</reference>
<gene>
    <name evidence="5" type="primary">Sdccag3</name>
    <name evidence="5" type="ORF">g.32936</name>
</gene>
<keyword evidence="3" id="KW-0175">Coiled coil</keyword>
<feature type="compositionally biased region" description="Basic and acidic residues" evidence="4">
    <location>
        <begin position="29"/>
        <end position="41"/>
    </location>
</feature>
<proteinExistence type="inferred from homology"/>
<protein>
    <recommendedName>
        <fullName evidence="2">Endosome-associated-trafficking regulator 1</fullName>
    </recommendedName>
</protein>
<feature type="compositionally biased region" description="Polar residues" evidence="4">
    <location>
        <begin position="89"/>
        <end position="98"/>
    </location>
</feature>
<comment type="similarity">
    <text evidence="1">Belongs to the ENTR1 family.</text>
</comment>
<accession>A0A146LCA9</accession>
<dbReference type="InterPro" id="IPR026757">
    <property type="entry name" value="ENTR1"/>
</dbReference>
<feature type="region of interest" description="Disordered" evidence="4">
    <location>
        <begin position="325"/>
        <end position="350"/>
    </location>
</feature>
<dbReference type="GO" id="GO:0045724">
    <property type="term" value="P:positive regulation of cilium assembly"/>
    <property type="evidence" value="ECO:0007669"/>
    <property type="project" value="TreeGrafter"/>
</dbReference>
<evidence type="ECO:0000256" key="2">
    <source>
        <dbReference type="ARBA" id="ARBA00016007"/>
    </source>
</evidence>
<dbReference type="GO" id="GO:1903566">
    <property type="term" value="P:positive regulation of protein localization to cilium"/>
    <property type="evidence" value="ECO:0007669"/>
    <property type="project" value="TreeGrafter"/>
</dbReference>
<dbReference type="GO" id="GO:0005813">
    <property type="term" value="C:centrosome"/>
    <property type="evidence" value="ECO:0007669"/>
    <property type="project" value="TreeGrafter"/>
</dbReference>
<sequence>RYHIAHLVTSLHSPLAQFLRNSQIRVDTGRKMADGEAREDPCSGGRGRPGPGDQELQGPGGIVGPDIGLGNTNNPPQFNRNMPRPECEGSSTPGNEVSPQVFTFSLRHFLRENADGARGGYMEGAGGGMHHSPPRPQDLGQGLPDFVQDHLIVEQAYLGGHPENRSHDMRFDLTEMEHMQSRDEHVEGASGGGAAAAGGAAPQPGASSSASEVGSSKSLPDFLSDGPIRQREREPVSIQLENERLQSENERMRIELGMLRQQLSQQVQRNEDLEMEVTIIRSRGNSVPISQEKTQEELDRMTSRALTAENRLSRLVIENNTLRAQLMRSKNRDPRCGSVASTSAQQTQSERLASQLRNAAFNAEVSLRQLLSGVDNLRHLADTLDPPLSPHLPPSSGDSVDDDDEDEDMYTQQPSHGKGKR</sequence>
<feature type="region of interest" description="Disordered" evidence="4">
    <location>
        <begin position="29"/>
        <end position="98"/>
    </location>
</feature>
<name>A0A146LCA9_LYGHE</name>
<feature type="region of interest" description="Disordered" evidence="4">
    <location>
        <begin position="180"/>
        <end position="244"/>
    </location>
</feature>
<evidence type="ECO:0000256" key="3">
    <source>
        <dbReference type="ARBA" id="ARBA00023054"/>
    </source>
</evidence>
<feature type="compositionally biased region" description="Gly residues" evidence="4">
    <location>
        <begin position="117"/>
        <end position="129"/>
    </location>
</feature>
<dbReference type="AlphaFoldDB" id="A0A146LCA9"/>
<feature type="compositionally biased region" description="Low complexity" evidence="4">
    <location>
        <begin position="340"/>
        <end position="349"/>
    </location>
</feature>
<dbReference type="PANTHER" id="PTHR31259">
    <property type="entry name" value="ENDOSOME-ASSOCIATED TRAFFICKING REGULATOR 1"/>
    <property type="match status" value="1"/>
</dbReference>